<gene>
    <name evidence="1" type="ORF">METZ01_LOCUS241353</name>
</gene>
<dbReference type="GO" id="GO:0006265">
    <property type="term" value="P:DNA topological change"/>
    <property type="evidence" value="ECO:0007669"/>
    <property type="project" value="InterPro"/>
</dbReference>
<dbReference type="PANTHER" id="PTHR42785">
    <property type="entry name" value="DNA TOPOISOMERASE, TYPE IA, CORE"/>
    <property type="match status" value="1"/>
</dbReference>
<accession>A0A382HMS5</accession>
<name>A0A382HMS5_9ZZZZ</name>
<dbReference type="GO" id="GO:0003917">
    <property type="term" value="F:DNA topoisomerase type I (single strand cut, ATP-independent) activity"/>
    <property type="evidence" value="ECO:0007669"/>
    <property type="project" value="InterPro"/>
</dbReference>
<feature type="non-terminal residue" evidence="1">
    <location>
        <position position="1"/>
    </location>
</feature>
<organism evidence="1">
    <name type="scientific">marine metagenome</name>
    <dbReference type="NCBI Taxonomy" id="408172"/>
    <lineage>
        <taxon>unclassified sequences</taxon>
        <taxon>metagenomes</taxon>
        <taxon>ecological metagenomes</taxon>
    </lineage>
</organism>
<dbReference type="EMBL" id="UINC01062160">
    <property type="protein sequence ID" value="SVB88499.1"/>
    <property type="molecule type" value="Genomic_DNA"/>
</dbReference>
<sequence>GLEKMLEEKIEIREACSMKIPSLNGDSPVARLGRFGPYLDAGETRRSIPHDCALGDLTEKKVQEILNSTIESSSVELGKEPESGELLHLKKGQYGPYIESSETKKRKSLPRGMEPENVDLEFAIQLIGLPKTIGAHPETGEPVTSDYGRYGPYIRCGKLTAPLKLPPTPLTATLDEAVEALAARNKKATVLSTLGTHPETGEKLILKDGRYGPYITDGKVNASLPRSLSQESLTLEDAVELINKKRVAPKRKRGKRKK</sequence>
<dbReference type="Pfam" id="PF13368">
    <property type="entry name" value="Toprim_C_rpt"/>
    <property type="match status" value="4"/>
</dbReference>
<dbReference type="InterPro" id="IPR000380">
    <property type="entry name" value="Topo_IA"/>
</dbReference>
<evidence type="ECO:0008006" key="2">
    <source>
        <dbReference type="Google" id="ProtNLM"/>
    </source>
</evidence>
<dbReference type="PANTHER" id="PTHR42785:SF1">
    <property type="entry name" value="DNA TOPOISOMERASE"/>
    <property type="match status" value="1"/>
</dbReference>
<proteinExistence type="predicted"/>
<dbReference type="AlphaFoldDB" id="A0A382HMS5"/>
<reference evidence="1" key="1">
    <citation type="submission" date="2018-05" db="EMBL/GenBank/DDBJ databases">
        <authorList>
            <person name="Lanie J.A."/>
            <person name="Ng W.-L."/>
            <person name="Kazmierczak K.M."/>
            <person name="Andrzejewski T.M."/>
            <person name="Davidsen T.M."/>
            <person name="Wayne K.J."/>
            <person name="Tettelin H."/>
            <person name="Glass J.I."/>
            <person name="Rusch D."/>
            <person name="Podicherti R."/>
            <person name="Tsui H.-C.T."/>
            <person name="Winkler M.E."/>
        </authorList>
    </citation>
    <scope>NUCLEOTIDE SEQUENCE</scope>
</reference>
<evidence type="ECO:0000313" key="1">
    <source>
        <dbReference type="EMBL" id="SVB88499.1"/>
    </source>
</evidence>
<protein>
    <recommendedName>
        <fullName evidence="2">DNA topoisomerase I</fullName>
    </recommendedName>
</protein>
<dbReference type="GO" id="GO:0003677">
    <property type="term" value="F:DNA binding"/>
    <property type="evidence" value="ECO:0007669"/>
    <property type="project" value="InterPro"/>
</dbReference>
<dbReference type="InterPro" id="IPR025589">
    <property type="entry name" value="Toprim_C_rpt"/>
</dbReference>